<dbReference type="STRING" id="3914.A0A0L9UMU1"/>
<organism evidence="1 2">
    <name type="scientific">Phaseolus angularis</name>
    <name type="common">Azuki bean</name>
    <name type="synonym">Vigna angularis</name>
    <dbReference type="NCBI Taxonomy" id="3914"/>
    <lineage>
        <taxon>Eukaryota</taxon>
        <taxon>Viridiplantae</taxon>
        <taxon>Streptophyta</taxon>
        <taxon>Embryophyta</taxon>
        <taxon>Tracheophyta</taxon>
        <taxon>Spermatophyta</taxon>
        <taxon>Magnoliopsida</taxon>
        <taxon>eudicotyledons</taxon>
        <taxon>Gunneridae</taxon>
        <taxon>Pentapetalae</taxon>
        <taxon>rosids</taxon>
        <taxon>fabids</taxon>
        <taxon>Fabales</taxon>
        <taxon>Fabaceae</taxon>
        <taxon>Papilionoideae</taxon>
        <taxon>50 kb inversion clade</taxon>
        <taxon>NPAAA clade</taxon>
        <taxon>indigoferoid/millettioid clade</taxon>
        <taxon>Phaseoleae</taxon>
        <taxon>Vigna</taxon>
    </lineage>
</organism>
<dbReference type="Proteomes" id="UP000053144">
    <property type="component" value="Chromosome 5"/>
</dbReference>
<evidence type="ECO:0000313" key="2">
    <source>
        <dbReference type="Proteomes" id="UP000053144"/>
    </source>
</evidence>
<proteinExistence type="predicted"/>
<dbReference type="Gramene" id="KOM44225">
    <property type="protein sequence ID" value="KOM44225"/>
    <property type="gene ID" value="LR48_Vigan05g183000"/>
</dbReference>
<reference evidence="2" key="1">
    <citation type="journal article" date="2015" name="Proc. Natl. Acad. Sci. U.S.A.">
        <title>Genome sequencing of adzuki bean (Vigna angularis) provides insight into high starch and low fat accumulation and domestication.</title>
        <authorList>
            <person name="Yang K."/>
            <person name="Tian Z."/>
            <person name="Chen C."/>
            <person name="Luo L."/>
            <person name="Zhao B."/>
            <person name="Wang Z."/>
            <person name="Yu L."/>
            <person name="Li Y."/>
            <person name="Sun Y."/>
            <person name="Li W."/>
            <person name="Chen Y."/>
            <person name="Li Y."/>
            <person name="Zhang Y."/>
            <person name="Ai D."/>
            <person name="Zhao J."/>
            <person name="Shang C."/>
            <person name="Ma Y."/>
            <person name="Wu B."/>
            <person name="Wang M."/>
            <person name="Gao L."/>
            <person name="Sun D."/>
            <person name="Zhang P."/>
            <person name="Guo F."/>
            <person name="Wang W."/>
            <person name="Li Y."/>
            <person name="Wang J."/>
            <person name="Varshney R.K."/>
            <person name="Wang J."/>
            <person name="Ling H.Q."/>
            <person name="Wan P."/>
        </authorList>
    </citation>
    <scope>NUCLEOTIDE SEQUENCE</scope>
    <source>
        <strain evidence="2">cv. Jingnong 6</strain>
    </source>
</reference>
<sequence length="107" mass="12207">MAGAASALFLLDIKGRVLTWPDYRRKTLLHQAHRETGSFRFTSLLSSTHSRNANPHSLATLLSIEGRSAVSRSGRGRQRRNLHQVFKHYFEELEEESLRDNFVSLAV</sequence>
<protein>
    <submittedName>
        <fullName evidence="1">Uncharacterized protein</fullName>
    </submittedName>
</protein>
<dbReference type="AlphaFoldDB" id="A0A0L9UMU1"/>
<name>A0A0L9UMU1_PHAAN</name>
<gene>
    <name evidence="1" type="ORF">LR48_Vigan05g183000</name>
</gene>
<evidence type="ECO:0000313" key="1">
    <source>
        <dbReference type="EMBL" id="KOM44225.1"/>
    </source>
</evidence>
<accession>A0A0L9UMU1</accession>
<dbReference type="EMBL" id="CM003375">
    <property type="protein sequence ID" value="KOM44225.1"/>
    <property type="molecule type" value="Genomic_DNA"/>
</dbReference>